<feature type="transmembrane region" description="Helical" evidence="1">
    <location>
        <begin position="20"/>
        <end position="39"/>
    </location>
</feature>
<evidence type="ECO:0000256" key="1">
    <source>
        <dbReference type="SAM" id="Phobius"/>
    </source>
</evidence>
<dbReference type="Proteomes" id="UP000828384">
    <property type="component" value="Segment"/>
</dbReference>
<keyword evidence="1" id="KW-0812">Transmembrane</keyword>
<gene>
    <name evidence="2" type="ORF">pdc_026</name>
</gene>
<evidence type="ECO:0000313" key="2">
    <source>
        <dbReference type="EMBL" id="UGC97739.1"/>
    </source>
</evidence>
<accession>A0AAE9C8C3</accession>
<keyword evidence="1" id="KW-1133">Transmembrane helix</keyword>
<keyword evidence="3" id="KW-1185">Reference proteome</keyword>
<proteinExistence type="predicted"/>
<name>A0AAE9C8C3_9CAUD</name>
<protein>
    <submittedName>
        <fullName evidence="2">Uncharacterized protein</fullName>
    </submittedName>
</protein>
<keyword evidence="1" id="KW-0472">Membrane</keyword>
<sequence length="102" mass="11605">MPLNPEIKYVYARIWLMRKVWMPAALIMICMVAIGFIMGNTSATNHYKQSLAELEVSYKTAGDKRRVILEQCLANNDKLTSRLAELGDKTANVLDKLSTERK</sequence>
<organism evidence="2 3">
    <name type="scientific">Pantoea phage PdC23</name>
    <dbReference type="NCBI Taxonomy" id="2894356"/>
    <lineage>
        <taxon>Viruses</taxon>
        <taxon>Duplodnaviria</taxon>
        <taxon>Heunggongvirae</taxon>
        <taxon>Uroviricota</taxon>
        <taxon>Caudoviricetes</taxon>
        <taxon>Felixviridae</taxon>
        <taxon>Certevirus</taxon>
        <taxon>Certevirus C23</taxon>
    </lineage>
</organism>
<evidence type="ECO:0000313" key="3">
    <source>
        <dbReference type="Proteomes" id="UP000828384"/>
    </source>
</evidence>
<reference evidence="2" key="1">
    <citation type="journal article" date="2022" name="Curr. Microbiol.">
        <title>Isolation, Characterization, and Comparative Genomic Analysis of vB_Pd_C23, a Novel Bacteriophage of Pantoea dispersa.</title>
        <authorList>
            <person name="Grami E."/>
            <person name="Laadouze I."/>
            <person name="Ben Tiba S."/>
            <person name="Hafiane A."/>
            <person name="Sealey K.S."/>
            <person name="Saidi N."/>
        </authorList>
    </citation>
    <scope>NUCLEOTIDE SEQUENCE</scope>
</reference>
<dbReference type="EMBL" id="OL396571">
    <property type="protein sequence ID" value="UGC97739.1"/>
    <property type="molecule type" value="Genomic_DNA"/>
</dbReference>